<evidence type="ECO:0000256" key="1">
    <source>
        <dbReference type="SAM" id="MobiDB-lite"/>
    </source>
</evidence>
<evidence type="ECO:0000313" key="3">
    <source>
        <dbReference type="Proteomes" id="UP000031512"/>
    </source>
</evidence>
<proteinExistence type="predicted"/>
<dbReference type="AlphaFoldDB" id="L0B0V4"/>
<dbReference type="GeneID" id="15805281"/>
<accession>L0B0V4</accession>
<feature type="compositionally biased region" description="Acidic residues" evidence="1">
    <location>
        <begin position="482"/>
        <end position="509"/>
    </location>
</feature>
<organism evidence="2 3">
    <name type="scientific">Theileria equi strain WA</name>
    <dbReference type="NCBI Taxonomy" id="1537102"/>
    <lineage>
        <taxon>Eukaryota</taxon>
        <taxon>Sar</taxon>
        <taxon>Alveolata</taxon>
        <taxon>Apicomplexa</taxon>
        <taxon>Aconoidasida</taxon>
        <taxon>Piroplasmida</taxon>
        <taxon>Theileriidae</taxon>
        <taxon>Theileria</taxon>
    </lineage>
</organism>
<dbReference type="RefSeq" id="XP_004830435.1">
    <property type="nucleotide sequence ID" value="XM_004830378.1"/>
</dbReference>
<dbReference type="Proteomes" id="UP000031512">
    <property type="component" value="Chromosome 3"/>
</dbReference>
<name>L0B0V4_THEEQ</name>
<feature type="compositionally biased region" description="Polar residues" evidence="1">
    <location>
        <begin position="547"/>
        <end position="556"/>
    </location>
</feature>
<evidence type="ECO:0000313" key="2">
    <source>
        <dbReference type="EMBL" id="AFZ80769.1"/>
    </source>
</evidence>
<protein>
    <submittedName>
        <fullName evidence="2">Uncharacterized protein</fullName>
    </submittedName>
</protein>
<feature type="compositionally biased region" description="Polar residues" evidence="1">
    <location>
        <begin position="642"/>
        <end position="652"/>
    </location>
</feature>
<dbReference type="VEuPathDB" id="PiroplasmaDB:BEWA_001760"/>
<sequence length="761" mass="83156">MSEDDGKTLQLEIDKKCGEDRQGCKCTIRPDSIEAKKDDTIENVTDFVAYTHSNKTAFTLQKDLDGGESLEGDEIEDVMSVSIYYWSGDKAFQKPLLIEVIKYDAQKIYYKRSEDGENDTRIWKKDASHTGGASLQALLDDQNCALHNVIPFVLDDITKGIGTTSNCAKEKGVEFVKPYTLPGSDHIGTEYKLNGLGTGISRVEYQKNKIGGIDIPTDALDGIKLYSSPVNGNVPLMLNFKLRNGDYRWYYSKTKDGQSWGEDGGNGLYNSDGKPTEALTNKLDGFACQYHNGVTVDLSHDRSTSSDHTYCCSEHAGKGGNRRVTVTTQDVTLSGNSGQPIKVYKHSVGGGSKLADIKFYHNGDENQRKHIQSNKLGFPMTGPVDIYTFYSGNNPVLIYVNNNSDTRTSGWYRMQSKGGENKRWLRIPRTLKSIKQKNIEGRNLDCKQWTALGGVLNKHGTQFQACTQDAARQGLSRTEPEDRTEEQGSGEDDEEADSENDEESDEDTGDSSHEGDGDENDPEKKKGFGPASPVGPFPGYREPSGETCENTQNVASSPGRGESSWLLGWSFGSFLSDIQEAVARGIGQTLLSAPAQAVNALARLPVQLGAATTSATSGEGHSPHTSAPTTQPPDASDEAQAATETGLTSNVAETPKAEAHGKGGHGGSHENSSNNDWKVIFGGSASATVVSGSITGFGWWAFNRYKGDPWVRYGYPRVFKECTILGMHRSTCELLVHRRMSHSSILTILLTPVETLMEYYH</sequence>
<feature type="region of interest" description="Disordered" evidence="1">
    <location>
        <begin position="612"/>
        <end position="675"/>
    </location>
</feature>
<dbReference type="KEGG" id="beq:BEWA_001760"/>
<dbReference type="EMBL" id="CP001670">
    <property type="protein sequence ID" value="AFZ80769.1"/>
    <property type="molecule type" value="Genomic_DNA"/>
</dbReference>
<feature type="region of interest" description="Disordered" evidence="1">
    <location>
        <begin position="470"/>
        <end position="561"/>
    </location>
</feature>
<reference evidence="2 3" key="1">
    <citation type="journal article" date="2012" name="BMC Genomics">
        <title>Comparative genomic analysis and phylogenetic position of Theileria equi.</title>
        <authorList>
            <person name="Kappmeyer L.S."/>
            <person name="Thiagarajan M."/>
            <person name="Herndon D.R."/>
            <person name="Ramsay J.D."/>
            <person name="Caler E."/>
            <person name="Djikeng A."/>
            <person name="Gillespie J.J."/>
            <person name="Lau A.O."/>
            <person name="Roalson E.H."/>
            <person name="Silva J.C."/>
            <person name="Silva M.G."/>
            <person name="Suarez C.E."/>
            <person name="Ueti M.W."/>
            <person name="Nene V.M."/>
            <person name="Mealey R.H."/>
            <person name="Knowles D.P."/>
            <person name="Brayton K.A."/>
        </authorList>
    </citation>
    <scope>NUCLEOTIDE SEQUENCE [LARGE SCALE GENOMIC DNA]</scope>
    <source>
        <strain evidence="2 3">WA</strain>
    </source>
</reference>
<keyword evidence="3" id="KW-1185">Reference proteome</keyword>
<gene>
    <name evidence="2" type="ORF">BEWA_001760</name>
</gene>
<feature type="compositionally biased region" description="Polar residues" evidence="1">
    <location>
        <begin position="612"/>
        <end position="633"/>
    </location>
</feature>